<dbReference type="PANTHER" id="PTHR30163">
    <property type="entry name" value="MEMBRANE-BOUND LYTIC MUREIN TRANSGLYCOSYLASE B"/>
    <property type="match status" value="1"/>
</dbReference>
<proteinExistence type="predicted"/>
<keyword evidence="4" id="KW-1185">Reference proteome</keyword>
<evidence type="ECO:0000259" key="2">
    <source>
        <dbReference type="Pfam" id="PF13406"/>
    </source>
</evidence>
<sequence length="177" mass="18798">MLVQAGEPTFWWDDIAATTDDARVAQGRDVLARQAAALRDIEARFGVPKEIVVGIYGIETNFGSAPGRIPVLDAALSLACLRPCPSPDGTCASRERAYAAVRLIRDGRVRPESFVGSGPPPSAARSSCRTASRRWRWTSTATAWPTSSTPNATRSPRPPTTCSAAAAGRPGCRSTSK</sequence>
<dbReference type="SUPFAM" id="SSF53955">
    <property type="entry name" value="Lysozyme-like"/>
    <property type="match status" value="1"/>
</dbReference>
<dbReference type="Pfam" id="PF13406">
    <property type="entry name" value="SLT_2"/>
    <property type="match status" value="1"/>
</dbReference>
<reference evidence="3 4" key="1">
    <citation type="submission" date="2020-05" db="EMBL/GenBank/DDBJ databases">
        <title>Ramlibacter rhizophilus sp. nov., isolated from rhizosphere soil of national flower Mugunghwa from South Korea.</title>
        <authorList>
            <person name="Zheng-Fei Y."/>
            <person name="Huan T."/>
        </authorList>
    </citation>
    <scope>NUCLEOTIDE SEQUENCE [LARGE SCALE GENOMIC DNA]</scope>
    <source>
        <strain evidence="3 4">H242</strain>
    </source>
</reference>
<organism evidence="3 4">
    <name type="scientific">Ramlibacter terrae</name>
    <dbReference type="NCBI Taxonomy" id="2732511"/>
    <lineage>
        <taxon>Bacteria</taxon>
        <taxon>Pseudomonadati</taxon>
        <taxon>Pseudomonadota</taxon>
        <taxon>Betaproteobacteria</taxon>
        <taxon>Burkholderiales</taxon>
        <taxon>Comamonadaceae</taxon>
        <taxon>Ramlibacter</taxon>
    </lineage>
</organism>
<dbReference type="EMBL" id="CP053418">
    <property type="protein sequence ID" value="QJW83892.1"/>
    <property type="molecule type" value="Genomic_DNA"/>
</dbReference>
<name>A0ABX6P1G2_9BURK</name>
<dbReference type="InterPro" id="IPR043426">
    <property type="entry name" value="MltB-like"/>
</dbReference>
<dbReference type="InterPro" id="IPR031304">
    <property type="entry name" value="SLT_2"/>
</dbReference>
<reference evidence="3 4" key="2">
    <citation type="submission" date="2020-05" db="EMBL/GenBank/DDBJ databases">
        <authorList>
            <person name="Khan S.A."/>
            <person name="Jeon C.O."/>
            <person name="Chun B.H."/>
        </authorList>
    </citation>
    <scope>NUCLEOTIDE SEQUENCE [LARGE SCALE GENOMIC DNA]</scope>
    <source>
        <strain evidence="3 4">H242</strain>
    </source>
</reference>
<dbReference type="Gene3D" id="1.10.530.10">
    <property type="match status" value="1"/>
</dbReference>
<evidence type="ECO:0000313" key="4">
    <source>
        <dbReference type="Proteomes" id="UP000500826"/>
    </source>
</evidence>
<dbReference type="PANTHER" id="PTHR30163:SF8">
    <property type="entry name" value="LYTIC MUREIN TRANSGLYCOSYLASE"/>
    <property type="match status" value="1"/>
</dbReference>
<protein>
    <recommendedName>
        <fullName evidence="2">Transglycosylase SLT domain-containing protein</fullName>
    </recommendedName>
</protein>
<evidence type="ECO:0000256" key="1">
    <source>
        <dbReference type="SAM" id="MobiDB-lite"/>
    </source>
</evidence>
<dbReference type="Proteomes" id="UP000500826">
    <property type="component" value="Chromosome"/>
</dbReference>
<feature type="domain" description="Transglycosylase SLT" evidence="2">
    <location>
        <begin position="10"/>
        <end position="117"/>
    </location>
</feature>
<gene>
    <name evidence="3" type="ORF">HK414_07520</name>
</gene>
<feature type="compositionally biased region" description="Low complexity" evidence="1">
    <location>
        <begin position="138"/>
        <end position="150"/>
    </location>
</feature>
<accession>A0ABX6P1G2</accession>
<dbReference type="InterPro" id="IPR023346">
    <property type="entry name" value="Lysozyme-like_dom_sf"/>
</dbReference>
<evidence type="ECO:0000313" key="3">
    <source>
        <dbReference type="EMBL" id="QJW83892.1"/>
    </source>
</evidence>
<feature type="region of interest" description="Disordered" evidence="1">
    <location>
        <begin position="138"/>
        <end position="177"/>
    </location>
</feature>